<evidence type="ECO:0000313" key="2">
    <source>
        <dbReference type="Proteomes" id="UP000254259"/>
    </source>
</evidence>
<name>A0A375D6W7_9BURK</name>
<gene>
    <name evidence="1" type="ORF">CBM2636_MP10179</name>
</gene>
<keyword evidence="1" id="KW-0614">Plasmid</keyword>
<geneLocation type="plasmid" evidence="2">
    <name>cbm2636_mp</name>
</geneLocation>
<dbReference type="Proteomes" id="UP000254259">
    <property type="component" value="Plasmid CBM2636_mp"/>
</dbReference>
<evidence type="ECO:0000313" key="1">
    <source>
        <dbReference type="EMBL" id="SPD66543.1"/>
    </source>
</evidence>
<protein>
    <submittedName>
        <fullName evidence="1">Uncharacterized protein</fullName>
    </submittedName>
</protein>
<reference evidence="1 2" key="1">
    <citation type="submission" date="2018-01" db="EMBL/GenBank/DDBJ databases">
        <authorList>
            <person name="Clerissi C."/>
        </authorList>
    </citation>
    <scope>NUCLEOTIDE SEQUENCE [LARGE SCALE GENOMIC DNA]</scope>
    <source>
        <strain evidence="1">Cupriavidus taiwanensis SWF 66322</strain>
        <plasmid evidence="2">cbm2636_mp</plasmid>
    </source>
</reference>
<dbReference type="EMBL" id="LT984814">
    <property type="protein sequence ID" value="SPD66543.1"/>
    <property type="molecule type" value="Genomic_DNA"/>
</dbReference>
<accession>A0A375D6W7</accession>
<dbReference type="AlphaFoldDB" id="A0A375D6W7"/>
<organism evidence="1 2">
    <name type="scientific">Cupriavidus taiwanensis</name>
    <dbReference type="NCBI Taxonomy" id="164546"/>
    <lineage>
        <taxon>Bacteria</taxon>
        <taxon>Pseudomonadati</taxon>
        <taxon>Pseudomonadota</taxon>
        <taxon>Betaproteobacteria</taxon>
        <taxon>Burkholderiales</taxon>
        <taxon>Burkholderiaceae</taxon>
        <taxon>Cupriavidus</taxon>
    </lineage>
</organism>
<sequence length="82" mass="9105">MRAPLRARKSLTSKALTSSRAVYPHVYQHVYEWVYVRVYGPLSLTGGGIQRNELLTESAPAGIISTAMHEACGGSPRRPWFC</sequence>
<proteinExistence type="predicted"/>